<dbReference type="EMBL" id="CAJOBF010018522">
    <property type="protein sequence ID" value="CAF4370020.1"/>
    <property type="molecule type" value="Genomic_DNA"/>
</dbReference>
<name>A0A820M818_9BILA</name>
<reference evidence="2" key="1">
    <citation type="submission" date="2021-02" db="EMBL/GenBank/DDBJ databases">
        <authorList>
            <person name="Nowell W R."/>
        </authorList>
    </citation>
    <scope>NUCLEOTIDE SEQUENCE</scope>
</reference>
<dbReference type="Proteomes" id="UP000663842">
    <property type="component" value="Unassembled WGS sequence"/>
</dbReference>
<proteinExistence type="predicted"/>
<dbReference type="Proteomes" id="UP000663887">
    <property type="component" value="Unassembled WGS sequence"/>
</dbReference>
<evidence type="ECO:0000313" key="1">
    <source>
        <dbReference type="EMBL" id="CAF2200787.1"/>
    </source>
</evidence>
<accession>A0A820M818</accession>
<organism evidence="2 3">
    <name type="scientific">Rotaria magnacalcarata</name>
    <dbReference type="NCBI Taxonomy" id="392030"/>
    <lineage>
        <taxon>Eukaryota</taxon>
        <taxon>Metazoa</taxon>
        <taxon>Spiralia</taxon>
        <taxon>Gnathifera</taxon>
        <taxon>Rotifera</taxon>
        <taxon>Eurotatoria</taxon>
        <taxon>Bdelloidea</taxon>
        <taxon>Philodinida</taxon>
        <taxon>Philodinidae</taxon>
        <taxon>Rotaria</taxon>
    </lineage>
</organism>
<protein>
    <submittedName>
        <fullName evidence="2">Uncharacterized protein</fullName>
    </submittedName>
</protein>
<dbReference type="AlphaFoldDB" id="A0A820M818"/>
<evidence type="ECO:0000313" key="2">
    <source>
        <dbReference type="EMBL" id="CAF4370020.1"/>
    </source>
</evidence>
<comment type="caution">
    <text evidence="2">The sequence shown here is derived from an EMBL/GenBank/DDBJ whole genome shotgun (WGS) entry which is preliminary data.</text>
</comment>
<evidence type="ECO:0000313" key="3">
    <source>
        <dbReference type="Proteomes" id="UP000663842"/>
    </source>
</evidence>
<dbReference type="EMBL" id="CAJNRG010016468">
    <property type="protein sequence ID" value="CAF2200787.1"/>
    <property type="molecule type" value="Genomic_DNA"/>
</dbReference>
<gene>
    <name evidence="2" type="ORF">UXM345_LOCUS36926</name>
    <name evidence="1" type="ORF">XDN619_LOCUS32771</name>
</gene>
<sequence>MSKELFLTYYQDHSIYFEKLHNLVLHLHVPFDQLFDKHGSLCYLGTFGQEDLIGSVSKNYHGTRFHGQLITYYYEIDFALRNKASSHDATDEKNIDGPFDQTDLSSMTHDITQHHLTVCNCGSFDQCLRIYRRCVIDKKVYHSLIYTRRNSTISFFVQYYTNQGDPSFGKIRYFFTSNNKTYAVIDHHEVKKKFSNFFVSTSYYELLRKSIDTFFHVIYSESLAVHCVPIALIRNHCIIFEMNNCIIGTPISAYGEHD</sequence>